<dbReference type="EMBL" id="JBEFLD010000002">
    <property type="protein sequence ID" value="MEQ6289741.1"/>
    <property type="molecule type" value="Genomic_DNA"/>
</dbReference>
<feature type="binding site" evidence="18">
    <location>
        <begin position="9"/>
        <end position="12"/>
    </location>
    <ligand>
        <name>UDP-N-acetyl-alpha-D-glucosamine</name>
        <dbReference type="ChEBI" id="CHEBI:57705"/>
    </ligand>
</feature>
<evidence type="ECO:0000256" key="4">
    <source>
        <dbReference type="ARBA" id="ARBA00022490"/>
    </source>
</evidence>
<evidence type="ECO:0000256" key="17">
    <source>
        <dbReference type="ARBA" id="ARBA00049628"/>
    </source>
</evidence>
<feature type="binding site" evidence="18">
    <location>
        <position position="378"/>
    </location>
    <ligand>
        <name>acetyl-CoA</name>
        <dbReference type="ChEBI" id="CHEBI:57288"/>
    </ligand>
</feature>
<evidence type="ECO:0000256" key="11">
    <source>
        <dbReference type="ARBA" id="ARBA00022984"/>
    </source>
</evidence>
<evidence type="ECO:0000256" key="14">
    <source>
        <dbReference type="ARBA" id="ARBA00023316"/>
    </source>
</evidence>
<comment type="catalytic activity">
    <reaction evidence="16 18">
        <text>N-acetyl-alpha-D-glucosamine 1-phosphate + UTP + H(+) = UDP-N-acetyl-alpha-D-glucosamine + diphosphate</text>
        <dbReference type="Rhea" id="RHEA:13509"/>
        <dbReference type="ChEBI" id="CHEBI:15378"/>
        <dbReference type="ChEBI" id="CHEBI:33019"/>
        <dbReference type="ChEBI" id="CHEBI:46398"/>
        <dbReference type="ChEBI" id="CHEBI:57705"/>
        <dbReference type="ChEBI" id="CHEBI:57776"/>
        <dbReference type="EC" id="2.7.7.23"/>
    </reaction>
</comment>
<comment type="pathway">
    <text evidence="18">Bacterial outer membrane biogenesis; LPS lipid A biosynthesis.</text>
</comment>
<feature type="binding site" evidence="18">
    <location>
        <position position="364"/>
    </location>
    <ligand>
        <name>UDP-N-acetyl-alpha-D-glucosamine</name>
        <dbReference type="ChEBI" id="CHEBI:57705"/>
    </ligand>
</feature>
<dbReference type="GO" id="GO:0019134">
    <property type="term" value="F:glucosamine-1-phosphate N-acetyltransferase activity"/>
    <property type="evidence" value="ECO:0007669"/>
    <property type="project" value="UniProtKB-EC"/>
</dbReference>
<comment type="pathway">
    <text evidence="18">Nucleotide-sugar biosynthesis; UDP-N-acetyl-alpha-D-glucosamine biosynthesis; UDP-N-acetyl-alpha-D-glucosamine from N-acetyl-alpha-D-glucosamine 1-phosphate: step 1/1.</text>
</comment>
<dbReference type="CDD" id="cd02540">
    <property type="entry name" value="GT2_GlmU_N_bac"/>
    <property type="match status" value="1"/>
</dbReference>
<dbReference type="NCBIfam" id="TIGR01173">
    <property type="entry name" value="glmU"/>
    <property type="match status" value="1"/>
</dbReference>
<dbReference type="Gene3D" id="2.160.10.10">
    <property type="entry name" value="Hexapeptide repeat proteins"/>
    <property type="match status" value="1"/>
</dbReference>
<feature type="binding site" evidence="18">
    <location>
        <position position="349"/>
    </location>
    <ligand>
        <name>UDP-N-acetyl-alpha-D-glucosamine</name>
        <dbReference type="ChEBI" id="CHEBI:57705"/>
    </ligand>
</feature>
<keyword evidence="12 18" id="KW-0511">Multifunctional enzyme</keyword>
<keyword evidence="11 18" id="KW-0573">Peptidoglycan synthesis</keyword>
<organism evidence="21 22">
    <name type="scientific">Vogesella oryzagri</name>
    <dbReference type="NCBI Taxonomy" id="3160864"/>
    <lineage>
        <taxon>Bacteria</taxon>
        <taxon>Pseudomonadati</taxon>
        <taxon>Pseudomonadota</taxon>
        <taxon>Betaproteobacteria</taxon>
        <taxon>Neisseriales</taxon>
        <taxon>Chromobacteriaceae</taxon>
        <taxon>Vogesella</taxon>
    </lineage>
</organism>
<feature type="binding site" evidence="18">
    <location>
        <position position="103"/>
    </location>
    <ligand>
        <name>Mg(2+)</name>
        <dbReference type="ChEBI" id="CHEBI:18420"/>
    </ligand>
</feature>
<feature type="binding site" evidence="18">
    <location>
        <position position="74"/>
    </location>
    <ligand>
        <name>UDP-N-acetyl-alpha-D-glucosamine</name>
        <dbReference type="ChEBI" id="CHEBI:57705"/>
    </ligand>
</feature>
<feature type="binding site" evidence="18">
    <location>
        <position position="421"/>
    </location>
    <ligand>
        <name>acetyl-CoA</name>
        <dbReference type="ChEBI" id="CHEBI:57288"/>
    </ligand>
</feature>
<comment type="subunit">
    <text evidence="18">Homotrimer.</text>
</comment>
<dbReference type="InterPro" id="IPR029044">
    <property type="entry name" value="Nucleotide-diphossugar_trans"/>
</dbReference>
<proteinExistence type="inferred from homology"/>
<protein>
    <recommendedName>
        <fullName evidence="18">Bifunctional protein GlmU</fullName>
    </recommendedName>
    <domain>
        <recommendedName>
            <fullName evidence="18">UDP-N-acetylglucosamine pyrophosphorylase</fullName>
            <ecNumber evidence="18">2.7.7.23</ecNumber>
        </recommendedName>
        <alternativeName>
            <fullName evidence="18">N-acetylglucosamine-1-phosphate uridyltransferase</fullName>
        </alternativeName>
    </domain>
    <domain>
        <recommendedName>
            <fullName evidence="18">Glucosamine-1-phosphate N-acetyltransferase</fullName>
            <ecNumber evidence="18">2.3.1.157</ecNumber>
        </recommendedName>
    </domain>
</protein>
<dbReference type="RefSeq" id="WP_349584264.1">
    <property type="nucleotide sequence ID" value="NZ_JBEFLD010000002.1"/>
</dbReference>
<feature type="binding site" evidence="18">
    <location>
        <begin position="101"/>
        <end position="103"/>
    </location>
    <ligand>
        <name>UDP-N-acetyl-alpha-D-glucosamine</name>
        <dbReference type="ChEBI" id="CHEBI:57705"/>
    </ligand>
</feature>
<evidence type="ECO:0000256" key="6">
    <source>
        <dbReference type="ARBA" id="ARBA00022695"/>
    </source>
</evidence>
<evidence type="ECO:0000313" key="21">
    <source>
        <dbReference type="EMBL" id="MEQ6289741.1"/>
    </source>
</evidence>
<comment type="cofactor">
    <cofactor evidence="18">
        <name>Mg(2+)</name>
        <dbReference type="ChEBI" id="CHEBI:18420"/>
    </cofactor>
    <text evidence="18">Binds 1 Mg(2+) ion per subunit.</text>
</comment>
<comment type="catalytic activity">
    <reaction evidence="15 18">
        <text>alpha-D-glucosamine 1-phosphate + acetyl-CoA = N-acetyl-alpha-D-glucosamine 1-phosphate + CoA + H(+)</text>
        <dbReference type="Rhea" id="RHEA:13725"/>
        <dbReference type="ChEBI" id="CHEBI:15378"/>
        <dbReference type="ChEBI" id="CHEBI:57287"/>
        <dbReference type="ChEBI" id="CHEBI:57288"/>
        <dbReference type="ChEBI" id="CHEBI:57776"/>
        <dbReference type="ChEBI" id="CHEBI:58516"/>
        <dbReference type="EC" id="2.3.1.157"/>
    </reaction>
</comment>
<feature type="binding site" evidence="18">
    <location>
        <position position="375"/>
    </location>
    <ligand>
        <name>UDP-N-acetyl-alpha-D-glucosamine</name>
        <dbReference type="ChEBI" id="CHEBI:57705"/>
    </ligand>
</feature>
<feature type="binding site" evidence="18">
    <location>
        <position position="438"/>
    </location>
    <ligand>
        <name>acetyl-CoA</name>
        <dbReference type="ChEBI" id="CHEBI:57288"/>
    </ligand>
</feature>
<dbReference type="InterPro" id="IPR050065">
    <property type="entry name" value="GlmU-like"/>
</dbReference>
<dbReference type="SUPFAM" id="SSF53448">
    <property type="entry name" value="Nucleotide-diphospho-sugar transferases"/>
    <property type="match status" value="1"/>
</dbReference>
<feature type="binding site" evidence="18">
    <location>
        <position position="152"/>
    </location>
    <ligand>
        <name>UDP-N-acetyl-alpha-D-glucosamine</name>
        <dbReference type="ChEBI" id="CHEBI:57705"/>
    </ligand>
</feature>
<keyword evidence="7 18" id="KW-0479">Metal-binding</keyword>
<evidence type="ECO:0000256" key="16">
    <source>
        <dbReference type="ARBA" id="ARBA00048493"/>
    </source>
</evidence>
<dbReference type="Pfam" id="PF12804">
    <property type="entry name" value="NTP_transf_3"/>
    <property type="match status" value="1"/>
</dbReference>
<feature type="binding site" evidence="18">
    <location>
        <position position="403"/>
    </location>
    <ligand>
        <name>acetyl-CoA</name>
        <dbReference type="ChEBI" id="CHEBI:57288"/>
    </ligand>
</feature>
<comment type="similarity">
    <text evidence="3 18">In the N-terminal section; belongs to the N-acetylglucosamine-1-phosphate uridyltransferase family.</text>
</comment>
<evidence type="ECO:0000256" key="12">
    <source>
        <dbReference type="ARBA" id="ARBA00023268"/>
    </source>
</evidence>
<feature type="region of interest" description="N-acetyltransferase" evidence="18">
    <location>
        <begin position="249"/>
        <end position="454"/>
    </location>
</feature>
<dbReference type="EC" id="2.7.7.23" evidence="18"/>
<keyword evidence="5 18" id="KW-0808">Transferase</keyword>
<keyword evidence="10 18" id="KW-0133">Cell shape</keyword>
<feature type="binding site" evidence="18">
    <location>
        <position position="225"/>
    </location>
    <ligand>
        <name>UDP-N-acetyl-alpha-D-glucosamine</name>
        <dbReference type="ChEBI" id="CHEBI:57705"/>
    </ligand>
</feature>
<sequence length="454" mass="47544">MESLSVVILAAGKGKRMYSALPKVLHPIGGQPMLARVIATARQLQPAKIVVVYGHGGEQVRATITDADVEWALQAEQLGTGHALKMALPHLPKDGHTLVLYGDVPLTTLSTLQQLLAAAEGGMSLLTDVLADASGYGRIVRNAGGDIVAIVEDKDCDPQQKAIREINTGMLVLPNARLEGWLAELKNGNAQGEYYLTDVIALAVRDGIAVPGVTVGASWEAAGVNNKLQLAELERQLQLNQARALLTAGVTLADPARIDIRGQLEHSEDVSIDVGCVFEGQVKLGAGVQIGAYCVLKNVTVAAGTRIAPYSHLEDAEVGAGCQLGPYARLRPGAKLADHVHIGNFVEVKKSTIGSGSKVNHLTYIGDADIGSKVNVGAGTVTCNYDGVNKFRTTIGNGVFVGSGSMLVAPVTLEDGATIGAGSVITKTAPSEQLTVARAKQLTVPGWQRPQKKS</sequence>
<keyword evidence="22" id="KW-1185">Reference proteome</keyword>
<feature type="domain" description="Mannose-1-phosphate guanyltransferase C-terminal" evidence="20">
    <location>
        <begin position="266"/>
        <end position="342"/>
    </location>
</feature>
<dbReference type="InterPro" id="IPR005882">
    <property type="entry name" value="Bifunctional_GlmU"/>
</dbReference>
<feature type="binding site" evidence="18">
    <location>
        <begin position="79"/>
        <end position="80"/>
    </location>
    <ligand>
        <name>UDP-N-acetyl-alpha-D-glucosamine</name>
        <dbReference type="ChEBI" id="CHEBI:57705"/>
    </ligand>
</feature>
<dbReference type="HAMAP" id="MF_01631">
    <property type="entry name" value="GlmU"/>
    <property type="match status" value="1"/>
</dbReference>
<evidence type="ECO:0000256" key="8">
    <source>
        <dbReference type="ARBA" id="ARBA00022737"/>
    </source>
</evidence>
<dbReference type="InterPro" id="IPR001451">
    <property type="entry name" value="Hexapep"/>
</dbReference>
<dbReference type="InterPro" id="IPR025877">
    <property type="entry name" value="MobA-like_NTP_Trfase"/>
</dbReference>
<evidence type="ECO:0000313" key="22">
    <source>
        <dbReference type="Proteomes" id="UP001433638"/>
    </source>
</evidence>
<evidence type="ECO:0000259" key="20">
    <source>
        <dbReference type="Pfam" id="PF25087"/>
    </source>
</evidence>
<dbReference type="GO" id="GO:0003977">
    <property type="term" value="F:UDP-N-acetylglucosamine diphosphorylase activity"/>
    <property type="evidence" value="ECO:0007669"/>
    <property type="project" value="UniProtKB-EC"/>
</dbReference>
<feature type="region of interest" description="Pyrophosphorylase" evidence="18">
    <location>
        <begin position="1"/>
        <end position="227"/>
    </location>
</feature>
<feature type="binding site" evidence="18">
    <location>
        <position position="137"/>
    </location>
    <ligand>
        <name>UDP-N-acetyl-alpha-D-glucosamine</name>
        <dbReference type="ChEBI" id="CHEBI:57705"/>
    </ligand>
</feature>
<dbReference type="EC" id="2.3.1.157" evidence="18"/>
<dbReference type="SUPFAM" id="SSF51161">
    <property type="entry name" value="Trimeric LpxA-like enzymes"/>
    <property type="match status" value="1"/>
</dbReference>
<feature type="region of interest" description="Linker" evidence="18">
    <location>
        <begin position="228"/>
        <end position="248"/>
    </location>
</feature>
<evidence type="ECO:0000256" key="9">
    <source>
        <dbReference type="ARBA" id="ARBA00022842"/>
    </source>
</evidence>
<keyword evidence="9 18" id="KW-0460">Magnesium</keyword>
<feature type="binding site" evidence="18">
    <location>
        <position position="331"/>
    </location>
    <ligand>
        <name>UDP-N-acetyl-alpha-D-glucosamine</name>
        <dbReference type="ChEBI" id="CHEBI:57705"/>
    </ligand>
</feature>
<evidence type="ECO:0000256" key="13">
    <source>
        <dbReference type="ARBA" id="ARBA00023315"/>
    </source>
</evidence>
<keyword evidence="8 18" id="KW-0677">Repeat</keyword>
<dbReference type="PANTHER" id="PTHR43584">
    <property type="entry name" value="NUCLEOTIDYL TRANSFERASE"/>
    <property type="match status" value="1"/>
</dbReference>
<evidence type="ECO:0000256" key="5">
    <source>
        <dbReference type="ARBA" id="ARBA00022679"/>
    </source>
</evidence>
<dbReference type="PANTHER" id="PTHR43584:SF3">
    <property type="entry name" value="BIFUNCTIONAL PROTEIN GLMU"/>
    <property type="match status" value="1"/>
</dbReference>
<gene>
    <name evidence="18 21" type="primary">glmU</name>
    <name evidence="21" type="ORF">ABNW52_03845</name>
</gene>
<evidence type="ECO:0000259" key="19">
    <source>
        <dbReference type="Pfam" id="PF12804"/>
    </source>
</evidence>
<name>A0ABV1M0I7_9NEIS</name>
<keyword evidence="14 18" id="KW-0961">Cell wall biogenesis/degradation</keyword>
<evidence type="ECO:0000256" key="15">
    <source>
        <dbReference type="ARBA" id="ARBA00048247"/>
    </source>
</evidence>
<feature type="binding site" evidence="18">
    <location>
        <begin position="384"/>
        <end position="385"/>
    </location>
    <ligand>
        <name>acetyl-CoA</name>
        <dbReference type="ChEBI" id="CHEBI:57288"/>
    </ligand>
</feature>
<feature type="binding site" evidence="18">
    <location>
        <position position="23"/>
    </location>
    <ligand>
        <name>UDP-N-acetyl-alpha-D-glucosamine</name>
        <dbReference type="ChEBI" id="CHEBI:57705"/>
    </ligand>
</feature>
<evidence type="ECO:0000256" key="7">
    <source>
        <dbReference type="ARBA" id="ARBA00022723"/>
    </source>
</evidence>
<reference evidence="21" key="1">
    <citation type="submission" date="2024-06" db="EMBL/GenBank/DDBJ databases">
        <title>Genome sequence of Vogesella sp. MAHUQ-64.</title>
        <authorList>
            <person name="Huq M.A."/>
        </authorList>
    </citation>
    <scope>NUCLEOTIDE SEQUENCE</scope>
    <source>
        <strain evidence="21">MAHUQ-64</strain>
    </source>
</reference>
<dbReference type="Pfam" id="PF00132">
    <property type="entry name" value="Hexapep"/>
    <property type="match status" value="1"/>
</dbReference>
<evidence type="ECO:0000256" key="3">
    <source>
        <dbReference type="ARBA" id="ARBA00007947"/>
    </source>
</evidence>
<keyword evidence="4 18" id="KW-0963">Cytoplasm</keyword>
<evidence type="ECO:0000256" key="1">
    <source>
        <dbReference type="ARBA" id="ARBA00004496"/>
    </source>
</evidence>
<evidence type="ECO:0000256" key="10">
    <source>
        <dbReference type="ARBA" id="ARBA00022960"/>
    </source>
</evidence>
<evidence type="ECO:0000256" key="18">
    <source>
        <dbReference type="HAMAP-Rule" id="MF_01631"/>
    </source>
</evidence>
<comment type="caution">
    <text evidence="21">The sequence shown here is derived from an EMBL/GenBank/DDBJ whole genome shotgun (WGS) entry which is preliminary data.</text>
</comment>
<accession>A0ABV1M0I7</accession>
<dbReference type="CDD" id="cd03353">
    <property type="entry name" value="LbH_GlmU_C"/>
    <property type="match status" value="1"/>
</dbReference>
<keyword evidence="13 18" id="KW-0012">Acyltransferase</keyword>
<feature type="binding site" evidence="18">
    <location>
        <position position="225"/>
    </location>
    <ligand>
        <name>Mg(2+)</name>
        <dbReference type="ChEBI" id="CHEBI:18420"/>
    </ligand>
</feature>
<comment type="similarity">
    <text evidence="2 18">In the C-terminal section; belongs to the transferase hexapeptide repeat family.</text>
</comment>
<dbReference type="Gene3D" id="3.90.550.10">
    <property type="entry name" value="Spore Coat Polysaccharide Biosynthesis Protein SpsA, Chain A"/>
    <property type="match status" value="1"/>
</dbReference>
<dbReference type="InterPro" id="IPR038009">
    <property type="entry name" value="GlmU_C_LbH"/>
</dbReference>
<dbReference type="Proteomes" id="UP001433638">
    <property type="component" value="Unassembled WGS sequence"/>
</dbReference>
<dbReference type="Pfam" id="PF25087">
    <property type="entry name" value="GMPPB_C"/>
    <property type="match status" value="1"/>
</dbReference>
<comment type="subcellular location">
    <subcellularLocation>
        <location evidence="1 18">Cytoplasm</location>
    </subcellularLocation>
</comment>
<keyword evidence="6 18" id="KW-0548">Nucleotidyltransferase</keyword>
<feature type="binding site" evidence="18">
    <location>
        <position position="167"/>
    </location>
    <ligand>
        <name>UDP-N-acetyl-alpha-D-glucosamine</name>
        <dbReference type="ChEBI" id="CHEBI:57705"/>
    </ligand>
</feature>
<dbReference type="InterPro" id="IPR011004">
    <property type="entry name" value="Trimer_LpxA-like_sf"/>
</dbReference>
<comment type="pathway">
    <text evidence="18">Nucleotide-sugar biosynthesis; UDP-N-acetyl-alpha-D-glucosamine biosynthesis; N-acetyl-alpha-D-glucosamine 1-phosphate from alpha-D-glucosamine 6-phosphate (route II): step 2/2.</text>
</comment>
<dbReference type="InterPro" id="IPR056729">
    <property type="entry name" value="GMPPB_C"/>
</dbReference>
<feature type="active site" description="Proton acceptor" evidence="18">
    <location>
        <position position="361"/>
    </location>
</feature>
<evidence type="ECO:0000256" key="2">
    <source>
        <dbReference type="ARBA" id="ARBA00007707"/>
    </source>
</evidence>
<comment type="function">
    <text evidence="17 18">Catalyzes the last two sequential reactions in the de novo biosynthetic pathway for UDP-N-acetylglucosamine (UDP-GlcNAc). The C-terminal domain catalyzes the transfer of acetyl group from acetyl coenzyme A to glucosamine-1-phosphate (GlcN-1-P) to produce N-acetylglucosamine-1-phosphate (GlcNAc-1-P), which is converted into UDP-GlcNAc by the transfer of uridine 5-monophosphate (from uridine 5-triphosphate), a reaction catalyzed by the N-terminal domain.</text>
</comment>
<feature type="domain" description="MobA-like NTP transferase" evidence="19">
    <location>
        <begin position="6"/>
        <end position="120"/>
    </location>
</feature>